<name>A0A319B615_ASPVC</name>
<keyword evidence="3" id="KW-1185">Reference proteome</keyword>
<dbReference type="EMBL" id="KZ821629">
    <property type="protein sequence ID" value="PYH67769.1"/>
    <property type="molecule type" value="Genomic_DNA"/>
</dbReference>
<feature type="transmembrane region" description="Helical" evidence="1">
    <location>
        <begin position="108"/>
        <end position="131"/>
    </location>
</feature>
<protein>
    <submittedName>
        <fullName evidence="2">Uncharacterized protein</fullName>
    </submittedName>
</protein>
<accession>A0A319B615</accession>
<gene>
    <name evidence="2" type="ORF">BO88DRAFT_77975</name>
</gene>
<keyword evidence="1" id="KW-1133">Transmembrane helix</keyword>
<evidence type="ECO:0000313" key="3">
    <source>
        <dbReference type="Proteomes" id="UP000248405"/>
    </source>
</evidence>
<sequence length="148" mass="17586">MRRDRLKYNSIVEKGLDSVLCSQCKPSHSWSLWQCLWRKLTAFNDEHRLVHVPMKLIPAYCYNTSMTDEKVVALVLDFGNQILWRRRSPFQLSKAATRRLQGLPTNPYLRLICLVWALAGFVLMLPCRPVYHSFRNELLLPLLWNWRR</sequence>
<evidence type="ECO:0000313" key="2">
    <source>
        <dbReference type="EMBL" id="PYH67769.1"/>
    </source>
</evidence>
<dbReference type="Proteomes" id="UP000248405">
    <property type="component" value="Unassembled WGS sequence"/>
</dbReference>
<dbReference type="RefSeq" id="XP_025561563.1">
    <property type="nucleotide sequence ID" value="XM_025713125.1"/>
</dbReference>
<reference evidence="2" key="1">
    <citation type="submission" date="2016-12" db="EMBL/GenBank/DDBJ databases">
        <title>The genomes of Aspergillus section Nigri reveals drivers in fungal speciation.</title>
        <authorList>
            <consortium name="DOE Joint Genome Institute"/>
            <person name="Vesth T.C."/>
            <person name="Nybo J."/>
            <person name="Theobald S."/>
            <person name="Brandl J."/>
            <person name="Frisvad J.C."/>
            <person name="Nielsen K.F."/>
            <person name="Lyhne E.K."/>
            <person name="Kogle M.E."/>
            <person name="Kuo A."/>
            <person name="Riley R."/>
            <person name="Clum A."/>
            <person name="Nolan M."/>
            <person name="Lipzen A."/>
            <person name="Salamov A."/>
            <person name="Henrissat B."/>
            <person name="Wiebenga A."/>
            <person name="De Vries R.P."/>
            <person name="Grigoriev I.V."/>
            <person name="Mortensen U.H."/>
            <person name="Andersen M.R."/>
            <person name="Baker S.E."/>
        </authorList>
    </citation>
    <scope>NUCLEOTIDE SEQUENCE [LARGE SCALE GENOMIC DNA]</scope>
    <source>
        <strain evidence="2">CBS 113365</strain>
    </source>
</reference>
<keyword evidence="1" id="KW-0812">Transmembrane</keyword>
<dbReference type="AlphaFoldDB" id="A0A319B615"/>
<dbReference type="GeneID" id="37217717"/>
<evidence type="ECO:0000256" key="1">
    <source>
        <dbReference type="SAM" id="Phobius"/>
    </source>
</evidence>
<organism evidence="2 3">
    <name type="scientific">Aspergillus vadensis (strain CBS 113365 / IMI 142717 / IBT 24658)</name>
    <dbReference type="NCBI Taxonomy" id="1448311"/>
    <lineage>
        <taxon>Eukaryota</taxon>
        <taxon>Fungi</taxon>
        <taxon>Dikarya</taxon>
        <taxon>Ascomycota</taxon>
        <taxon>Pezizomycotina</taxon>
        <taxon>Eurotiomycetes</taxon>
        <taxon>Eurotiomycetidae</taxon>
        <taxon>Eurotiales</taxon>
        <taxon>Aspergillaceae</taxon>
        <taxon>Aspergillus</taxon>
        <taxon>Aspergillus subgen. Circumdati</taxon>
    </lineage>
</organism>
<proteinExistence type="predicted"/>
<keyword evidence="1" id="KW-0472">Membrane</keyword>